<evidence type="ECO:0000256" key="8">
    <source>
        <dbReference type="SAM" id="MobiDB-lite"/>
    </source>
</evidence>
<dbReference type="PANTHER" id="PTHR42982">
    <property type="entry name" value="SEC-INDEPENDENT PROTEIN TRANSLOCASE PROTEIN TATA"/>
    <property type="match status" value="1"/>
</dbReference>
<evidence type="ECO:0000313" key="11">
    <source>
        <dbReference type="Proteomes" id="UP001272242"/>
    </source>
</evidence>
<name>A0ABU5EXN6_9BACT</name>
<accession>A0ABU5EXN6</accession>
<evidence type="ECO:0000256" key="3">
    <source>
        <dbReference type="ARBA" id="ARBA00022692"/>
    </source>
</evidence>
<organism evidence="10 11">
    <name type="scientific">Gemmata algarum</name>
    <dbReference type="NCBI Taxonomy" id="2975278"/>
    <lineage>
        <taxon>Bacteria</taxon>
        <taxon>Pseudomonadati</taxon>
        <taxon>Planctomycetota</taxon>
        <taxon>Planctomycetia</taxon>
        <taxon>Gemmatales</taxon>
        <taxon>Gemmataceae</taxon>
        <taxon>Gemmata</taxon>
    </lineage>
</organism>
<comment type="caution">
    <text evidence="10">The sequence shown here is derived from an EMBL/GenBank/DDBJ whole genome shotgun (WGS) entry which is preliminary data.</text>
</comment>
<evidence type="ECO:0000256" key="1">
    <source>
        <dbReference type="ARBA" id="ARBA00004167"/>
    </source>
</evidence>
<keyword evidence="5 9" id="KW-1133">Transmembrane helix</keyword>
<keyword evidence="6" id="KW-0811">Translocation</keyword>
<evidence type="ECO:0000256" key="4">
    <source>
        <dbReference type="ARBA" id="ARBA00022927"/>
    </source>
</evidence>
<feature type="transmembrane region" description="Helical" evidence="9">
    <location>
        <begin position="6"/>
        <end position="28"/>
    </location>
</feature>
<evidence type="ECO:0000256" key="2">
    <source>
        <dbReference type="ARBA" id="ARBA00022448"/>
    </source>
</evidence>
<keyword evidence="11" id="KW-1185">Reference proteome</keyword>
<evidence type="ECO:0000256" key="7">
    <source>
        <dbReference type="ARBA" id="ARBA00023136"/>
    </source>
</evidence>
<keyword evidence="4" id="KW-0653">Protein transport</keyword>
<sequence length="99" mass="10578">MPVSMFAFLPGIGPQELLLLALLGVLLFGRRLPELGRSLGKTVVEVKKGLRGIEDEVSEPSSSRQSAEPESIKAPQRVTASTTPRFDDVPASPSVPPKV</sequence>
<feature type="region of interest" description="Disordered" evidence="8">
    <location>
        <begin position="52"/>
        <end position="99"/>
    </location>
</feature>
<dbReference type="Pfam" id="PF02416">
    <property type="entry name" value="TatA_B_E"/>
    <property type="match status" value="1"/>
</dbReference>
<feature type="compositionally biased region" description="Polar residues" evidence="8">
    <location>
        <begin position="59"/>
        <end position="68"/>
    </location>
</feature>
<dbReference type="RefSeq" id="WP_320685482.1">
    <property type="nucleotide sequence ID" value="NZ_JAXBLV010000035.1"/>
</dbReference>
<keyword evidence="2" id="KW-0813">Transport</keyword>
<dbReference type="Gene3D" id="1.20.5.3310">
    <property type="match status" value="1"/>
</dbReference>
<gene>
    <name evidence="10" type="ORF">R5W23_005704</name>
</gene>
<dbReference type="EMBL" id="JAXBLV010000035">
    <property type="protein sequence ID" value="MDY3558583.1"/>
    <property type="molecule type" value="Genomic_DNA"/>
</dbReference>
<reference evidence="11" key="1">
    <citation type="journal article" date="2023" name="Mar. Drugs">
        <title>Gemmata algarum, a Novel Planctomycete Isolated from an Algal Mat, Displays Antimicrobial Activity.</title>
        <authorList>
            <person name="Kumar G."/>
            <person name="Kallscheuer N."/>
            <person name="Kashif M."/>
            <person name="Ahamad S."/>
            <person name="Jagadeeshwari U."/>
            <person name="Pannikurungottu S."/>
            <person name="Haufschild T."/>
            <person name="Kabuu M."/>
            <person name="Sasikala C."/>
            <person name="Jogler C."/>
            <person name="Ramana C."/>
        </authorList>
    </citation>
    <scope>NUCLEOTIDE SEQUENCE [LARGE SCALE GENOMIC DNA]</scope>
    <source>
        <strain evidence="11">JC673</strain>
    </source>
</reference>
<evidence type="ECO:0000256" key="5">
    <source>
        <dbReference type="ARBA" id="ARBA00022989"/>
    </source>
</evidence>
<protein>
    <submittedName>
        <fullName evidence="10">Twin-arginine translocase TatA/TatE family subunit</fullName>
    </submittedName>
</protein>
<dbReference type="PANTHER" id="PTHR42982:SF1">
    <property type="entry name" value="SEC-INDEPENDENT PROTEIN TRANSLOCASE PROTEIN TATA"/>
    <property type="match status" value="1"/>
</dbReference>
<keyword evidence="7 9" id="KW-0472">Membrane</keyword>
<proteinExistence type="predicted"/>
<dbReference type="InterPro" id="IPR003369">
    <property type="entry name" value="TatA/B/E"/>
</dbReference>
<comment type="subcellular location">
    <subcellularLocation>
        <location evidence="1">Membrane</location>
        <topology evidence="1">Single-pass membrane protein</topology>
    </subcellularLocation>
</comment>
<evidence type="ECO:0000256" key="9">
    <source>
        <dbReference type="SAM" id="Phobius"/>
    </source>
</evidence>
<keyword evidence="3 9" id="KW-0812">Transmembrane</keyword>
<dbReference type="Proteomes" id="UP001272242">
    <property type="component" value="Unassembled WGS sequence"/>
</dbReference>
<evidence type="ECO:0000256" key="6">
    <source>
        <dbReference type="ARBA" id="ARBA00023010"/>
    </source>
</evidence>
<evidence type="ECO:0000313" key="10">
    <source>
        <dbReference type="EMBL" id="MDY3558583.1"/>
    </source>
</evidence>